<dbReference type="PRINTS" id="PR00080">
    <property type="entry name" value="SDRFAMILY"/>
</dbReference>
<dbReference type="CDD" id="cd05233">
    <property type="entry name" value="SDR_c"/>
    <property type="match status" value="1"/>
</dbReference>
<gene>
    <name evidence="2" type="ORF">MTR64_12010</name>
</gene>
<name>A0ABT0B300_9SPHN</name>
<sequence>MTLAIDLTRRTILVCGVARGGIGGATCRQLARSGATIIALDKDAALIAPTVEDVEALGGTIHPMVVDLMDKAACEGVIAQIFGTFGGLDGLANVAGGTREGEWMPLDETPTDAFWQTFQLNLGYIFALCRDAAKTWIDRGERGAIVNVSSVSSLTSAPWHGPYGAAKSGITALTRTMANEWHEFGIRANSVLPGAVATERVLTRVVSENVVQGSEQNFCPPEELANAIVFLLSDLASGISGQSLTVDRSLSTKFCAGARKSRKQIEAEKQEA</sequence>
<accession>A0ABT0B300</accession>
<keyword evidence="3" id="KW-1185">Reference proteome</keyword>
<reference evidence="2" key="1">
    <citation type="submission" date="2022-03" db="EMBL/GenBank/DDBJ databases">
        <title>Identification of a novel bacterium isolated from mangrove sediments.</title>
        <authorList>
            <person name="Pan X."/>
        </authorList>
    </citation>
    <scope>NUCLEOTIDE SEQUENCE</scope>
    <source>
        <strain evidence="2">B2580</strain>
    </source>
</reference>
<evidence type="ECO:0000313" key="3">
    <source>
        <dbReference type="Proteomes" id="UP001162880"/>
    </source>
</evidence>
<dbReference type="SUPFAM" id="SSF51735">
    <property type="entry name" value="NAD(P)-binding Rossmann-fold domains"/>
    <property type="match status" value="1"/>
</dbReference>
<comment type="similarity">
    <text evidence="1">Belongs to the short-chain dehydrogenases/reductases (SDR) family.</text>
</comment>
<evidence type="ECO:0000313" key="2">
    <source>
        <dbReference type="EMBL" id="MCJ2179296.1"/>
    </source>
</evidence>
<dbReference type="InterPro" id="IPR002347">
    <property type="entry name" value="SDR_fam"/>
</dbReference>
<dbReference type="EMBL" id="JALHLE010000018">
    <property type="protein sequence ID" value="MCJ2179296.1"/>
    <property type="molecule type" value="Genomic_DNA"/>
</dbReference>
<dbReference type="PANTHER" id="PTHR42760">
    <property type="entry name" value="SHORT-CHAIN DEHYDROGENASES/REDUCTASES FAMILY MEMBER"/>
    <property type="match status" value="1"/>
</dbReference>
<dbReference type="PRINTS" id="PR00081">
    <property type="entry name" value="GDHRDH"/>
</dbReference>
<dbReference type="InterPro" id="IPR036291">
    <property type="entry name" value="NAD(P)-bd_dom_sf"/>
</dbReference>
<dbReference type="RefSeq" id="WP_243994135.1">
    <property type="nucleotide sequence ID" value="NZ_JALHLE010000018.1"/>
</dbReference>
<dbReference type="InterPro" id="IPR020904">
    <property type="entry name" value="Sc_DH/Rdtase_CS"/>
</dbReference>
<proteinExistence type="inferred from homology"/>
<dbReference type="Proteomes" id="UP001162880">
    <property type="component" value="Unassembled WGS sequence"/>
</dbReference>
<dbReference type="Pfam" id="PF13561">
    <property type="entry name" value="adh_short_C2"/>
    <property type="match status" value="1"/>
</dbReference>
<dbReference type="Gene3D" id="3.40.50.720">
    <property type="entry name" value="NAD(P)-binding Rossmann-like Domain"/>
    <property type="match status" value="1"/>
</dbReference>
<comment type="caution">
    <text evidence="2">The sequence shown here is derived from an EMBL/GenBank/DDBJ whole genome shotgun (WGS) entry which is preliminary data.</text>
</comment>
<protein>
    <submittedName>
        <fullName evidence="2">SDR family oxidoreductase</fullName>
    </submittedName>
</protein>
<evidence type="ECO:0000256" key="1">
    <source>
        <dbReference type="ARBA" id="ARBA00006484"/>
    </source>
</evidence>
<organism evidence="2 3">
    <name type="scientific">Novosphingobium album</name>
    <name type="common">ex Hu et al. 2023</name>
    <dbReference type="NCBI Taxonomy" id="2930093"/>
    <lineage>
        <taxon>Bacteria</taxon>
        <taxon>Pseudomonadati</taxon>
        <taxon>Pseudomonadota</taxon>
        <taxon>Alphaproteobacteria</taxon>
        <taxon>Sphingomonadales</taxon>
        <taxon>Sphingomonadaceae</taxon>
        <taxon>Novosphingobium</taxon>
    </lineage>
</organism>
<dbReference type="PROSITE" id="PS00061">
    <property type="entry name" value="ADH_SHORT"/>
    <property type="match status" value="1"/>
</dbReference>